<feature type="compositionally biased region" description="Pro residues" evidence="2">
    <location>
        <begin position="239"/>
        <end position="256"/>
    </location>
</feature>
<dbReference type="STRING" id="234267.Acid_7667"/>
<feature type="region of interest" description="Disordered" evidence="2">
    <location>
        <begin position="452"/>
        <end position="473"/>
    </location>
</feature>
<dbReference type="Pfam" id="PF01398">
    <property type="entry name" value="JAB"/>
    <property type="match status" value="1"/>
</dbReference>
<dbReference type="GO" id="GO:0008237">
    <property type="term" value="F:metallopeptidase activity"/>
    <property type="evidence" value="ECO:0007669"/>
    <property type="project" value="UniProtKB-KW"/>
</dbReference>
<dbReference type="HOGENOM" id="CLU_577329_0_0_0"/>
<feature type="compositionally biased region" description="Low complexity" evidence="2">
    <location>
        <begin position="223"/>
        <end position="238"/>
    </location>
</feature>
<dbReference type="EMBL" id="CP000473">
    <property type="protein sequence ID" value="ABJ88566.1"/>
    <property type="molecule type" value="Genomic_DNA"/>
</dbReference>
<dbReference type="OrthoDB" id="128666at2"/>
<organism evidence="4">
    <name type="scientific">Solibacter usitatus (strain Ellin6076)</name>
    <dbReference type="NCBI Taxonomy" id="234267"/>
    <lineage>
        <taxon>Bacteria</taxon>
        <taxon>Pseudomonadati</taxon>
        <taxon>Acidobacteriota</taxon>
        <taxon>Terriglobia</taxon>
        <taxon>Bryobacterales</taxon>
        <taxon>Solibacteraceae</taxon>
        <taxon>Candidatus Solibacter</taxon>
    </lineage>
</organism>
<accession>Q01P54</accession>
<keyword evidence="1" id="KW-0378">Hydrolase</keyword>
<feature type="region of interest" description="Disordered" evidence="2">
    <location>
        <begin position="190"/>
        <end position="266"/>
    </location>
</feature>
<dbReference type="eggNOG" id="COG1310">
    <property type="taxonomic scope" value="Bacteria"/>
</dbReference>
<protein>
    <submittedName>
        <fullName evidence="4">Mov34/MPN/PAD-1 family protein</fullName>
    </submittedName>
</protein>
<evidence type="ECO:0000259" key="3">
    <source>
        <dbReference type="PROSITE" id="PS50249"/>
    </source>
</evidence>
<dbReference type="KEGG" id="sus:Acid_7667"/>
<dbReference type="InterPro" id="IPR000555">
    <property type="entry name" value="JAMM/MPN+_dom"/>
</dbReference>
<evidence type="ECO:0000313" key="4">
    <source>
        <dbReference type="EMBL" id="ABJ88566.1"/>
    </source>
</evidence>
<gene>
    <name evidence="4" type="ordered locus">Acid_7667</name>
</gene>
<feature type="compositionally biased region" description="Basic and acidic residues" evidence="2">
    <location>
        <begin position="207"/>
        <end position="218"/>
    </location>
</feature>
<reference evidence="4" key="1">
    <citation type="submission" date="2006-10" db="EMBL/GenBank/DDBJ databases">
        <title>Complete sequence of Solibacter usitatus Ellin6076.</title>
        <authorList>
            <consortium name="US DOE Joint Genome Institute"/>
            <person name="Copeland A."/>
            <person name="Lucas S."/>
            <person name="Lapidus A."/>
            <person name="Barry K."/>
            <person name="Detter J.C."/>
            <person name="Glavina del Rio T."/>
            <person name="Hammon N."/>
            <person name="Israni S."/>
            <person name="Dalin E."/>
            <person name="Tice H."/>
            <person name="Pitluck S."/>
            <person name="Thompson L.S."/>
            <person name="Brettin T."/>
            <person name="Bruce D."/>
            <person name="Han C."/>
            <person name="Tapia R."/>
            <person name="Gilna P."/>
            <person name="Schmutz J."/>
            <person name="Larimer F."/>
            <person name="Land M."/>
            <person name="Hauser L."/>
            <person name="Kyrpides N."/>
            <person name="Mikhailova N."/>
            <person name="Janssen P.H."/>
            <person name="Kuske C.R."/>
            <person name="Richardson P."/>
        </authorList>
    </citation>
    <scope>NUCLEOTIDE SEQUENCE</scope>
    <source>
        <strain evidence="4">Ellin6076</strain>
    </source>
</reference>
<proteinExistence type="predicted"/>
<feature type="domain" description="MPN" evidence="3">
    <location>
        <begin position="28"/>
        <end position="170"/>
    </location>
</feature>
<evidence type="ECO:0000256" key="1">
    <source>
        <dbReference type="ARBA" id="ARBA00023049"/>
    </source>
</evidence>
<dbReference type="SUPFAM" id="SSF102712">
    <property type="entry name" value="JAB1/MPN domain"/>
    <property type="match status" value="1"/>
</dbReference>
<dbReference type="InterPro" id="IPR037518">
    <property type="entry name" value="MPN"/>
</dbReference>
<dbReference type="PROSITE" id="PS50249">
    <property type="entry name" value="MPN"/>
    <property type="match status" value="1"/>
</dbReference>
<dbReference type="Gene3D" id="3.40.140.10">
    <property type="entry name" value="Cytidine Deaminase, domain 2"/>
    <property type="match status" value="1"/>
</dbReference>
<keyword evidence="1" id="KW-0645">Protease</keyword>
<dbReference type="InParanoid" id="Q01P54"/>
<dbReference type="AlphaFoldDB" id="Q01P54"/>
<evidence type="ECO:0000256" key="2">
    <source>
        <dbReference type="SAM" id="MobiDB-lite"/>
    </source>
</evidence>
<sequence length="473" mass="51875">MSGRGIMTESGTDSTLNIWSVPECPFQIETSPQVLDDIRLSVVDAFFSLPRGGAEIGGILLGSFKSGRLSITGYAALDCEHAYGPSFTLSPPDEARLKALLSAHSGVDTAARPVGWYHSHTRSEIFLSDADLQLHQRYFPEAWQIALVIKPHTFQPARIGFFFREADGSMRTKDSYREITLEALPLRQVPRGVPSAAPAEQPPLRRWRPEPEPADRRPSIISTPPAAAVASNTAAAAPQPAPDPNPEPDPPEPPAEPAVTFPVPQFLPPASTPSHRWVWVLAIGVIAGVGAAGFQTRQAWLPKVVAAVNPAPPAPLPPPTLGLNATDHEGQLQINWDRNSRALLEARDAMLEITEGTAAQAIQLDSAHLRAGSFTYARQAEKVDIRLIVHQANAPDVREVTSFLGKLPEIKPPVEDPEIQKQRDELAKQAAKLKVDLNWQAMKTKKLEKDLQSMREEMRQQQLKRLNNQLPDK</sequence>
<keyword evidence="1" id="KW-0482">Metalloprotease</keyword>
<feature type="compositionally biased region" description="Low complexity" evidence="2">
    <location>
        <begin position="460"/>
        <end position="473"/>
    </location>
</feature>
<name>Q01P54_SOLUE</name>